<evidence type="ECO:0000313" key="3">
    <source>
        <dbReference type="Proteomes" id="UP000268908"/>
    </source>
</evidence>
<evidence type="ECO:0000313" key="2">
    <source>
        <dbReference type="EMBL" id="RLJ64877.1"/>
    </source>
</evidence>
<dbReference type="OrthoDB" id="9181276at2"/>
<proteinExistence type="predicted"/>
<sequence length="147" mass="16428">MPMPMPKLPKLAYWQWIVLVVILSLAADWILNRPDPRAREINAAIQAKASDRLNNYPYRFRAVRVNGDTAVLTTPRNVQVPAFRFIGVIHPEINVKNPNDPAFIAAETELGLVQSEVAAIAAAQPGIKLIQWELDKSWLASHGIEVQ</sequence>
<reference evidence="2 3" key="1">
    <citation type="submission" date="2018-10" db="EMBL/GenBank/DDBJ databases">
        <title>Genomic Encyclopedia of Type Strains, Phase IV (KMG-IV): sequencing the most valuable type-strain genomes for metagenomic binning, comparative biology and taxonomic classification.</title>
        <authorList>
            <person name="Goeker M."/>
        </authorList>
    </citation>
    <scope>NUCLEOTIDE SEQUENCE [LARGE SCALE GENOMIC DNA]</scope>
    <source>
        <strain evidence="2 3">DSM 26916</strain>
    </source>
</reference>
<protein>
    <recommendedName>
        <fullName evidence="4">Glutamate-ammonia-ligase adenylyltransferase</fullName>
    </recommendedName>
</protein>
<keyword evidence="1" id="KW-0812">Transmembrane</keyword>
<comment type="caution">
    <text evidence="2">The sequence shown here is derived from an EMBL/GenBank/DDBJ whole genome shotgun (WGS) entry which is preliminary data.</text>
</comment>
<gene>
    <name evidence="2" type="ORF">DFR35_1525</name>
</gene>
<dbReference type="EMBL" id="RCCI01000005">
    <property type="protein sequence ID" value="RLJ64877.1"/>
    <property type="molecule type" value="Genomic_DNA"/>
</dbReference>
<evidence type="ECO:0008006" key="4">
    <source>
        <dbReference type="Google" id="ProtNLM"/>
    </source>
</evidence>
<evidence type="ECO:0000256" key="1">
    <source>
        <dbReference type="SAM" id="Phobius"/>
    </source>
</evidence>
<feature type="transmembrane region" description="Helical" evidence="1">
    <location>
        <begin position="12"/>
        <end position="31"/>
    </location>
</feature>
<dbReference type="Proteomes" id="UP000268908">
    <property type="component" value="Unassembled WGS sequence"/>
</dbReference>
<dbReference type="RefSeq" id="WP_121241253.1">
    <property type="nucleotide sequence ID" value="NZ_BHVV01000006.1"/>
</dbReference>
<name>A0A497XFJ7_9PROT</name>
<keyword evidence="1" id="KW-0472">Membrane</keyword>
<accession>A0A497XFJ7</accession>
<organism evidence="2 3">
    <name type="scientific">Sulfurisoma sediminicola</name>
    <dbReference type="NCBI Taxonomy" id="1381557"/>
    <lineage>
        <taxon>Bacteria</taxon>
        <taxon>Pseudomonadati</taxon>
        <taxon>Pseudomonadota</taxon>
        <taxon>Betaproteobacteria</taxon>
        <taxon>Nitrosomonadales</taxon>
        <taxon>Sterolibacteriaceae</taxon>
        <taxon>Sulfurisoma</taxon>
    </lineage>
</organism>
<dbReference type="AlphaFoldDB" id="A0A497XFJ7"/>
<keyword evidence="1" id="KW-1133">Transmembrane helix</keyword>
<keyword evidence="3" id="KW-1185">Reference proteome</keyword>